<evidence type="ECO:0000256" key="8">
    <source>
        <dbReference type="ARBA" id="ARBA00023014"/>
    </source>
</evidence>
<evidence type="ECO:0000256" key="5">
    <source>
        <dbReference type="ARBA" id="ARBA00022827"/>
    </source>
</evidence>
<dbReference type="SUPFAM" id="SSF54292">
    <property type="entry name" value="2Fe-2S ferredoxin-like"/>
    <property type="match status" value="1"/>
</dbReference>
<evidence type="ECO:0000256" key="1">
    <source>
        <dbReference type="ARBA" id="ARBA00001974"/>
    </source>
</evidence>
<evidence type="ECO:0000313" key="13">
    <source>
        <dbReference type="Proteomes" id="UP001057498"/>
    </source>
</evidence>
<dbReference type="InterPro" id="IPR006058">
    <property type="entry name" value="2Fe2S_fd_BS"/>
</dbReference>
<comment type="cofactor">
    <cofactor evidence="1">
        <name>FAD</name>
        <dbReference type="ChEBI" id="CHEBI:57692"/>
    </cofactor>
</comment>
<evidence type="ECO:0000259" key="11">
    <source>
        <dbReference type="PROSITE" id="PS51384"/>
    </source>
</evidence>
<dbReference type="InterPro" id="IPR017938">
    <property type="entry name" value="Riboflavin_synthase-like_b-brl"/>
</dbReference>
<dbReference type="InterPro" id="IPR012675">
    <property type="entry name" value="Beta-grasp_dom_sf"/>
</dbReference>
<feature type="domain" description="2Fe-2S ferredoxin-type" evidence="10">
    <location>
        <begin position="273"/>
        <end position="362"/>
    </location>
</feature>
<keyword evidence="3" id="KW-0001">2Fe-2S</keyword>
<dbReference type="PANTHER" id="PTHR47354:SF8">
    <property type="entry name" value="1,2-PHENYLACETYL-COA EPOXIDASE, SUBUNIT E"/>
    <property type="match status" value="1"/>
</dbReference>
<dbReference type="Pfam" id="PF00175">
    <property type="entry name" value="NAD_binding_1"/>
    <property type="match status" value="1"/>
</dbReference>
<evidence type="ECO:0000256" key="9">
    <source>
        <dbReference type="ARBA" id="ARBA00034078"/>
    </source>
</evidence>
<comment type="cofactor">
    <cofactor evidence="9">
        <name>[2Fe-2S] cluster</name>
        <dbReference type="ChEBI" id="CHEBI:190135"/>
    </cofactor>
</comment>
<protein>
    <submittedName>
        <fullName evidence="12">3-ketosteroid-9-alpha-hydroxylase reductase subunit</fullName>
    </submittedName>
</protein>
<dbReference type="PRINTS" id="PR00410">
    <property type="entry name" value="PHEHYDRXLASE"/>
</dbReference>
<dbReference type="InterPro" id="IPR017927">
    <property type="entry name" value="FAD-bd_FR_type"/>
</dbReference>
<evidence type="ECO:0000256" key="3">
    <source>
        <dbReference type="ARBA" id="ARBA00022714"/>
    </source>
</evidence>
<dbReference type="PROSITE" id="PS00197">
    <property type="entry name" value="2FE2S_FER_1"/>
    <property type="match status" value="1"/>
</dbReference>
<sequence>MADAAATPAQPSRWHSLRVRAVVDETHDAKSLVFDMPAQSAEPGTVWRYRPGQFLTLRLPVEGRHLPRCYSMSSAPGVDDALRVTVKRVNGGRGSNWICDRLKAGDQVEVLPPAGVFTPTTLEGDFLLLAGGSGITPVFSILRSALAQGHGRIVLLYANRDERSVIFRQELKALAAAHPARLLVIHWLDSVQGVPSVAELAELARWQRGAQAFICGPGPFMDTAVAALQAIEIPPERIHVERFVSLPDEPTGAEAPMVATATAPAAAPAVDEAQVELRLDGQVHHLRCSGSETLLEAALRAGIAAPHSCQAGLCAACMCQVQEGSVHLRHNEALDKKDLAKAWTLACQAVPTSERLRIKFPE</sequence>
<keyword evidence="8" id="KW-0411">Iron-sulfur</keyword>
<dbReference type="EMBL" id="AP025730">
    <property type="protein sequence ID" value="BDI06184.1"/>
    <property type="molecule type" value="Genomic_DNA"/>
</dbReference>
<dbReference type="SUPFAM" id="SSF52343">
    <property type="entry name" value="Ferredoxin reductase-like, C-terminal NADP-linked domain"/>
    <property type="match status" value="1"/>
</dbReference>
<dbReference type="CDD" id="cd06214">
    <property type="entry name" value="PA_degradation_oxidoreductase_like"/>
    <property type="match status" value="1"/>
</dbReference>
<organism evidence="12 13">
    <name type="scientific">Sphaerotilus microaerophilus</name>
    <dbReference type="NCBI Taxonomy" id="2914710"/>
    <lineage>
        <taxon>Bacteria</taxon>
        <taxon>Pseudomonadati</taxon>
        <taxon>Pseudomonadota</taxon>
        <taxon>Betaproteobacteria</taxon>
        <taxon>Burkholderiales</taxon>
        <taxon>Sphaerotilaceae</taxon>
        <taxon>Sphaerotilus</taxon>
    </lineage>
</organism>
<keyword evidence="4" id="KW-0479">Metal-binding</keyword>
<name>A0ABN6PQ58_9BURK</name>
<dbReference type="Gene3D" id="3.10.20.30">
    <property type="match status" value="1"/>
</dbReference>
<evidence type="ECO:0000313" key="12">
    <source>
        <dbReference type="EMBL" id="BDI06184.1"/>
    </source>
</evidence>
<dbReference type="InterPro" id="IPR039261">
    <property type="entry name" value="FNR_nucleotide-bd"/>
</dbReference>
<dbReference type="Gene3D" id="2.40.30.10">
    <property type="entry name" value="Translation factors"/>
    <property type="match status" value="1"/>
</dbReference>
<dbReference type="InterPro" id="IPR001709">
    <property type="entry name" value="Flavoprot_Pyr_Nucl_cyt_Rdtase"/>
</dbReference>
<dbReference type="PROSITE" id="PS51384">
    <property type="entry name" value="FAD_FR"/>
    <property type="match status" value="1"/>
</dbReference>
<dbReference type="Pfam" id="PF00970">
    <property type="entry name" value="FAD_binding_6"/>
    <property type="match status" value="1"/>
</dbReference>
<dbReference type="InterPro" id="IPR001041">
    <property type="entry name" value="2Fe-2S_ferredoxin-type"/>
</dbReference>
<dbReference type="PROSITE" id="PS51085">
    <property type="entry name" value="2FE2S_FER_2"/>
    <property type="match status" value="1"/>
</dbReference>
<dbReference type="PRINTS" id="PR00371">
    <property type="entry name" value="FPNCR"/>
</dbReference>
<evidence type="ECO:0000256" key="7">
    <source>
        <dbReference type="ARBA" id="ARBA00023004"/>
    </source>
</evidence>
<dbReference type="Gene3D" id="3.40.50.80">
    <property type="entry name" value="Nucleotide-binding domain of ferredoxin-NADP reductase (FNR) module"/>
    <property type="match status" value="1"/>
</dbReference>
<keyword evidence="5" id="KW-0274">FAD</keyword>
<dbReference type="RefSeq" id="WP_251969489.1">
    <property type="nucleotide sequence ID" value="NZ_AP025730.1"/>
</dbReference>
<dbReference type="Pfam" id="PF00111">
    <property type="entry name" value="Fer2"/>
    <property type="match status" value="1"/>
</dbReference>
<dbReference type="PANTHER" id="PTHR47354">
    <property type="entry name" value="NADH OXIDOREDUCTASE HCR"/>
    <property type="match status" value="1"/>
</dbReference>
<dbReference type="CDD" id="cd00207">
    <property type="entry name" value="fer2"/>
    <property type="match status" value="1"/>
</dbReference>
<dbReference type="InterPro" id="IPR008333">
    <property type="entry name" value="Cbr1-like_FAD-bd_dom"/>
</dbReference>
<evidence type="ECO:0000256" key="2">
    <source>
        <dbReference type="ARBA" id="ARBA00022630"/>
    </source>
</evidence>
<dbReference type="InterPro" id="IPR036010">
    <property type="entry name" value="2Fe-2S_ferredoxin-like_sf"/>
</dbReference>
<accession>A0ABN6PQ58</accession>
<dbReference type="InterPro" id="IPR001433">
    <property type="entry name" value="OxRdtase_FAD/NAD-bd"/>
</dbReference>
<keyword evidence="7" id="KW-0408">Iron</keyword>
<keyword evidence="13" id="KW-1185">Reference proteome</keyword>
<evidence type="ECO:0000259" key="10">
    <source>
        <dbReference type="PROSITE" id="PS51085"/>
    </source>
</evidence>
<reference evidence="12" key="1">
    <citation type="submission" date="2022-04" db="EMBL/GenBank/DDBJ databases">
        <title>Whole genome sequence of Sphaerotilus sp. FB-5.</title>
        <authorList>
            <person name="Takeda M."/>
            <person name="Narihara S."/>
            <person name="Akimoto M."/>
            <person name="Akimoto R."/>
            <person name="Nishiyashiki S."/>
            <person name="Murakami T."/>
        </authorList>
    </citation>
    <scope>NUCLEOTIDE SEQUENCE</scope>
    <source>
        <strain evidence="12">FB-5</strain>
    </source>
</reference>
<gene>
    <name evidence="12" type="ORF">CATMQ487_31540</name>
</gene>
<dbReference type="SUPFAM" id="SSF63380">
    <property type="entry name" value="Riboflavin synthase domain-like"/>
    <property type="match status" value="1"/>
</dbReference>
<evidence type="ECO:0000256" key="6">
    <source>
        <dbReference type="ARBA" id="ARBA00023002"/>
    </source>
</evidence>
<dbReference type="InterPro" id="IPR050415">
    <property type="entry name" value="MRET"/>
</dbReference>
<keyword evidence="2" id="KW-0285">Flavoprotein</keyword>
<keyword evidence="6" id="KW-0560">Oxidoreductase</keyword>
<evidence type="ECO:0000256" key="4">
    <source>
        <dbReference type="ARBA" id="ARBA00022723"/>
    </source>
</evidence>
<dbReference type="Proteomes" id="UP001057498">
    <property type="component" value="Chromosome"/>
</dbReference>
<proteinExistence type="predicted"/>
<feature type="domain" description="FAD-binding FR-type" evidence="11">
    <location>
        <begin position="12"/>
        <end position="120"/>
    </location>
</feature>